<reference evidence="2" key="2">
    <citation type="submission" date="2022-06" db="UniProtKB">
        <authorList>
            <consortium name="EnsemblMetazoa"/>
        </authorList>
    </citation>
    <scope>IDENTIFICATION</scope>
</reference>
<evidence type="ECO:0000256" key="1">
    <source>
        <dbReference type="SAM" id="MobiDB-lite"/>
    </source>
</evidence>
<evidence type="ECO:0000313" key="3">
    <source>
        <dbReference type="Proteomes" id="UP000024404"/>
    </source>
</evidence>
<evidence type="ECO:0000313" key="2">
    <source>
        <dbReference type="EnsemblMetazoa" id="OVOC5130.1"/>
    </source>
</evidence>
<feature type="region of interest" description="Disordered" evidence="1">
    <location>
        <begin position="1"/>
        <end position="31"/>
    </location>
</feature>
<dbReference type="Proteomes" id="UP000024404">
    <property type="component" value="Unassembled WGS sequence"/>
</dbReference>
<organism evidence="2 3">
    <name type="scientific">Onchocerca volvulus</name>
    <dbReference type="NCBI Taxonomy" id="6282"/>
    <lineage>
        <taxon>Eukaryota</taxon>
        <taxon>Metazoa</taxon>
        <taxon>Ecdysozoa</taxon>
        <taxon>Nematoda</taxon>
        <taxon>Chromadorea</taxon>
        <taxon>Rhabditida</taxon>
        <taxon>Spirurina</taxon>
        <taxon>Spiruromorpha</taxon>
        <taxon>Filarioidea</taxon>
        <taxon>Onchocercidae</taxon>
        <taxon>Onchocerca</taxon>
    </lineage>
</organism>
<name>A0A8R1TUM8_ONCVO</name>
<protein>
    <submittedName>
        <fullName evidence="2">Uncharacterized protein</fullName>
    </submittedName>
</protein>
<accession>A0A8R1TUM8</accession>
<dbReference type="AlphaFoldDB" id="A0A8R1TUM8"/>
<dbReference type="EnsemblMetazoa" id="OVOC5130.1">
    <property type="protein sequence ID" value="OVOC5130.1"/>
    <property type="gene ID" value="WBGene00241939"/>
</dbReference>
<feature type="compositionally biased region" description="Acidic residues" evidence="1">
    <location>
        <begin position="18"/>
        <end position="31"/>
    </location>
</feature>
<proteinExistence type="predicted"/>
<dbReference type="EMBL" id="CMVM020000149">
    <property type="status" value="NOT_ANNOTATED_CDS"/>
    <property type="molecule type" value="Genomic_DNA"/>
</dbReference>
<keyword evidence="3" id="KW-1185">Reference proteome</keyword>
<reference evidence="3" key="1">
    <citation type="submission" date="2013-10" db="EMBL/GenBank/DDBJ databases">
        <title>Genome sequencing of Onchocerca volvulus.</title>
        <authorList>
            <person name="Cotton J."/>
            <person name="Tsai J."/>
            <person name="Stanley E."/>
            <person name="Tracey A."/>
            <person name="Holroyd N."/>
            <person name="Lustigman S."/>
            <person name="Berriman M."/>
        </authorList>
    </citation>
    <scope>NUCLEOTIDE SEQUENCE</scope>
</reference>
<sequence length="67" mass="7350">MENKQGQSGPPLGYYFASDDDGGNDDDDTENDVIVPFGIVKSLTAIRDRKKEAITSTREYFGRCASS</sequence>